<protein>
    <submittedName>
        <fullName evidence="2">Uncharacterized protein</fullName>
    </submittedName>
</protein>
<keyword evidence="3" id="KW-1185">Reference proteome</keyword>
<evidence type="ECO:0000313" key="2">
    <source>
        <dbReference type="EMBL" id="KXS18532.1"/>
    </source>
</evidence>
<feature type="region of interest" description="Disordered" evidence="1">
    <location>
        <begin position="75"/>
        <end position="124"/>
    </location>
</feature>
<sequence>MRAGSPSQSKTPRVLPPIRRSSAQAPVEDGSLHVPEKSPTTGDSRMRKADSDVLKDLLRGMVDVEPFGAGIAAAVGDNTHQSKSRSSDRPHSGRFARKKKPALTYLGSHEDVTKRRRKDATPQKGENALVRVFMTSVAAIDIPSSHFLRTNLHDQSSGSSASLLPDVSGTLSLARIFARRIIATPTSVIENEWCASLRSNSNEHEETEHGTESPTGNETTFLSILGTSKQVDVAKAVELLGWCLTESCIPNGTSEELIVKEIQATSTLLCTLLTTLISTSTCLHPLSFLFACPGFLHLCRSFPSSLTDPDPDPARRRISLARARAAADVTARALSVADDNECLEAWHWITTNIRRGSASEPRTRALTDRLENGRERERGLVAAMCTFASTLASSSSNNTTVISRPKLMSALMDDIFPSSTSLMEHAHPNDELSRHCVVSRLAILEAATRHKANAVTTSHHSQPYSWGSLVPQPLLEWIVSTPMLVAVAASNGTDTCAPGPDVAPPSSQDDRRDSPDICTAWFRLASALLSHPSPPATFPPLLLTSICAVWSWLLPAACVDAAVCLAPCVGRYPKLATVWWKLTTSAASGAGAGNASVIDMLVNGDAGDRAFLGDGKWRYAVSMGLCKSLLSRSAASESLKPLLDTQSLDLICRLSLLEFTTPDQDQDVPHTTLARTTTSSPSSAPKLSDWVALHLYFLPHIFHVLAWPFRNDADDVHVGDGEMKRQIGDAEMATDILARVFARWRVELEEESAERAREGLRFLPIASVSLIRAVFRPTISNEPLSRLSAKIKRVLLNPFLIWSKEHMSRCASVDGAAVAVAAWRRWGERVVSELAVERGS</sequence>
<feature type="region of interest" description="Disordered" evidence="1">
    <location>
        <begin position="1"/>
        <end position="49"/>
    </location>
</feature>
<gene>
    <name evidence="2" type="ORF">M427DRAFT_67897</name>
</gene>
<proteinExistence type="predicted"/>
<dbReference type="Proteomes" id="UP000070544">
    <property type="component" value="Unassembled WGS sequence"/>
</dbReference>
<feature type="compositionally biased region" description="Basic residues" evidence="1">
    <location>
        <begin position="92"/>
        <end position="101"/>
    </location>
</feature>
<feature type="compositionally biased region" description="Polar residues" evidence="1">
    <location>
        <begin position="1"/>
        <end position="11"/>
    </location>
</feature>
<organism evidence="2 3">
    <name type="scientific">Gonapodya prolifera (strain JEL478)</name>
    <name type="common">Monoblepharis prolifera</name>
    <dbReference type="NCBI Taxonomy" id="1344416"/>
    <lineage>
        <taxon>Eukaryota</taxon>
        <taxon>Fungi</taxon>
        <taxon>Fungi incertae sedis</taxon>
        <taxon>Chytridiomycota</taxon>
        <taxon>Chytridiomycota incertae sedis</taxon>
        <taxon>Monoblepharidomycetes</taxon>
        <taxon>Monoblepharidales</taxon>
        <taxon>Gonapodyaceae</taxon>
        <taxon>Gonapodya</taxon>
    </lineage>
</organism>
<evidence type="ECO:0000313" key="3">
    <source>
        <dbReference type="Proteomes" id="UP000070544"/>
    </source>
</evidence>
<dbReference type="AlphaFoldDB" id="A0A139AP78"/>
<dbReference type="EMBL" id="KQ965742">
    <property type="protein sequence ID" value="KXS18532.1"/>
    <property type="molecule type" value="Genomic_DNA"/>
</dbReference>
<accession>A0A139AP78</accession>
<name>A0A139AP78_GONPJ</name>
<reference evidence="2 3" key="1">
    <citation type="journal article" date="2015" name="Genome Biol. Evol.">
        <title>Phylogenomic analyses indicate that early fungi evolved digesting cell walls of algal ancestors of land plants.</title>
        <authorList>
            <person name="Chang Y."/>
            <person name="Wang S."/>
            <person name="Sekimoto S."/>
            <person name="Aerts A.L."/>
            <person name="Choi C."/>
            <person name="Clum A."/>
            <person name="LaButti K.M."/>
            <person name="Lindquist E.A."/>
            <person name="Yee Ngan C."/>
            <person name="Ohm R.A."/>
            <person name="Salamov A.A."/>
            <person name="Grigoriev I.V."/>
            <person name="Spatafora J.W."/>
            <person name="Berbee M.L."/>
        </authorList>
    </citation>
    <scope>NUCLEOTIDE SEQUENCE [LARGE SCALE GENOMIC DNA]</scope>
    <source>
        <strain evidence="2 3">JEL478</strain>
    </source>
</reference>
<evidence type="ECO:0000256" key="1">
    <source>
        <dbReference type="SAM" id="MobiDB-lite"/>
    </source>
</evidence>